<comment type="caution">
    <text evidence="1">The sequence shown here is derived from an EMBL/GenBank/DDBJ whole genome shotgun (WGS) entry which is preliminary data.</text>
</comment>
<dbReference type="AlphaFoldDB" id="A0A2U2DEF8"/>
<accession>A0A2U2DEF8</accession>
<protein>
    <submittedName>
        <fullName evidence="1">Uncharacterized protein</fullName>
    </submittedName>
</protein>
<name>A0A2U2DEF8_9PSED</name>
<dbReference type="EMBL" id="QFAW01000002">
    <property type="protein sequence ID" value="PWE47755.1"/>
    <property type="molecule type" value="Genomic_DNA"/>
</dbReference>
<sequence>MRVRPFRRRPTGSAIRICGQRWSAWRRTPNPRIDTHPVGARLAREEVLEDAKSFAGEPRSYIDYGESGIQRRLLPPSKEPINPRTSCRPI</sequence>
<organism evidence="1 2">
    <name type="scientific">Pseudomonas prosekii</name>
    <dbReference type="NCBI Taxonomy" id="1148509"/>
    <lineage>
        <taxon>Bacteria</taxon>
        <taxon>Pseudomonadati</taxon>
        <taxon>Pseudomonadota</taxon>
        <taxon>Gammaproteobacteria</taxon>
        <taxon>Pseudomonadales</taxon>
        <taxon>Pseudomonadaceae</taxon>
        <taxon>Pseudomonas</taxon>
    </lineage>
</organism>
<gene>
    <name evidence="1" type="ORF">C9I49_02220</name>
</gene>
<reference evidence="1 2" key="1">
    <citation type="submission" date="2018-05" db="EMBL/GenBank/DDBJ databases">
        <title>Genome sequences of two Antarctic strains of Pseudomonas prosekii: insights into adaptation to extreme conditions.</title>
        <authorList>
            <person name="Snopkova K."/>
            <person name="Dufkova K."/>
            <person name="Cejkova D."/>
            <person name="Sedlacek I."/>
            <person name="Smajs D."/>
        </authorList>
    </citation>
    <scope>NUCLEOTIDE SEQUENCE [LARGE SCALE GENOMIC DNA]</scope>
    <source>
        <strain evidence="1 2">P2673</strain>
    </source>
</reference>
<dbReference type="Proteomes" id="UP000245056">
    <property type="component" value="Unassembled WGS sequence"/>
</dbReference>
<evidence type="ECO:0000313" key="1">
    <source>
        <dbReference type="EMBL" id="PWE47755.1"/>
    </source>
</evidence>
<evidence type="ECO:0000313" key="2">
    <source>
        <dbReference type="Proteomes" id="UP000245056"/>
    </source>
</evidence>
<proteinExistence type="predicted"/>